<dbReference type="InterPro" id="IPR052942">
    <property type="entry name" value="LPS_cholinephosphotransferase"/>
</dbReference>
<gene>
    <name evidence="2" type="ORF">KH142_09180</name>
</gene>
<accession>A0A943V1S7</accession>
<dbReference type="EMBL" id="JAGZSV010000241">
    <property type="protein sequence ID" value="MBS6941616.1"/>
    <property type="molecule type" value="Genomic_DNA"/>
</dbReference>
<proteinExistence type="predicted"/>
<feature type="domain" description="LicD/FKTN/FKRP nucleotidyltransferase" evidence="1">
    <location>
        <begin position="25"/>
        <end position="253"/>
    </location>
</feature>
<dbReference type="InterPro" id="IPR007074">
    <property type="entry name" value="LicD/FKTN/FKRP_NTP_transf"/>
</dbReference>
<reference evidence="2" key="1">
    <citation type="submission" date="2021-02" db="EMBL/GenBank/DDBJ databases">
        <title>Infant gut strain persistence is associated with maternal origin, phylogeny, and functional potential including surface adhesion and iron acquisition.</title>
        <authorList>
            <person name="Lou Y.C."/>
        </authorList>
    </citation>
    <scope>NUCLEOTIDE SEQUENCE</scope>
    <source>
        <strain evidence="2">L2_039_000G1_dasL2_039_000G1_concoct_11</strain>
    </source>
</reference>
<evidence type="ECO:0000313" key="2">
    <source>
        <dbReference type="EMBL" id="MBS6941616.1"/>
    </source>
</evidence>
<organism evidence="2 3">
    <name type="scientific">Slackia piriformis</name>
    <dbReference type="NCBI Taxonomy" id="626934"/>
    <lineage>
        <taxon>Bacteria</taxon>
        <taxon>Bacillati</taxon>
        <taxon>Actinomycetota</taxon>
        <taxon>Coriobacteriia</taxon>
        <taxon>Eggerthellales</taxon>
        <taxon>Eggerthellaceae</taxon>
        <taxon>Slackia</taxon>
    </lineage>
</organism>
<evidence type="ECO:0000313" key="3">
    <source>
        <dbReference type="Proteomes" id="UP000727506"/>
    </source>
</evidence>
<evidence type="ECO:0000259" key="1">
    <source>
        <dbReference type="Pfam" id="PF04991"/>
    </source>
</evidence>
<dbReference type="Pfam" id="PF04991">
    <property type="entry name" value="LicD"/>
    <property type="match status" value="1"/>
</dbReference>
<name>A0A943V1S7_9ACTN</name>
<sequence length="277" mass="31308">MKRPLSADEIKEKELAILLELDRICTEHGLTYLLAYGTCLGAIRHGGFIPWDDDVDVFMPREDYEKLYTLFEQGIESPYRLVSHRDASSLYQFFKLVDPDTEAYETFVGKKHPIGLWVDIFPLERVDPSSQHFKPLLKKHARTGLKRSFAVADPSVASTAAIKLVKKIVCPIARALFDVSDLNKKLEADALALPSVTGVDASEPIEQGWVCDLLGDACVIDASLLFPVRKTLFEGHELPVARRAEDYLEITYGDWHALPPEDQRHLHFPEAYAIEEE</sequence>
<dbReference type="AlphaFoldDB" id="A0A943V1S7"/>
<dbReference type="Proteomes" id="UP000727506">
    <property type="component" value="Unassembled WGS sequence"/>
</dbReference>
<protein>
    <submittedName>
        <fullName evidence="2">LicD family protein</fullName>
    </submittedName>
</protein>
<dbReference type="PANTHER" id="PTHR43404">
    <property type="entry name" value="LIPOPOLYSACCHARIDE CHOLINEPHOSPHOTRANSFERASE LICD"/>
    <property type="match status" value="1"/>
</dbReference>
<comment type="caution">
    <text evidence="2">The sequence shown here is derived from an EMBL/GenBank/DDBJ whole genome shotgun (WGS) entry which is preliminary data.</text>
</comment>
<dbReference type="GO" id="GO:0009100">
    <property type="term" value="P:glycoprotein metabolic process"/>
    <property type="evidence" value="ECO:0007669"/>
    <property type="project" value="UniProtKB-ARBA"/>
</dbReference>
<dbReference type="PANTHER" id="PTHR43404:SF2">
    <property type="entry name" value="LIPOPOLYSACCHARIDE CHOLINEPHOSPHOTRANSFERASE LICD"/>
    <property type="match status" value="1"/>
</dbReference>